<keyword evidence="3" id="KW-0274">FAD</keyword>
<dbReference type="PANTHER" id="PTHR11748">
    <property type="entry name" value="D-LACTATE DEHYDROGENASE"/>
    <property type="match status" value="1"/>
</dbReference>
<dbReference type="OrthoDB" id="7786253at2759"/>
<keyword evidence="6" id="KW-1185">Reference proteome</keyword>
<reference evidence="5" key="1">
    <citation type="journal article" date="2021" name="New Phytol.">
        <title>Evolutionary innovations through gain and loss of genes in the ectomycorrhizal Boletales.</title>
        <authorList>
            <person name="Wu G."/>
            <person name="Miyauchi S."/>
            <person name="Morin E."/>
            <person name="Kuo A."/>
            <person name="Drula E."/>
            <person name="Varga T."/>
            <person name="Kohler A."/>
            <person name="Feng B."/>
            <person name="Cao Y."/>
            <person name="Lipzen A."/>
            <person name="Daum C."/>
            <person name="Hundley H."/>
            <person name="Pangilinan J."/>
            <person name="Johnson J."/>
            <person name="Barry K."/>
            <person name="LaButti K."/>
            <person name="Ng V."/>
            <person name="Ahrendt S."/>
            <person name="Min B."/>
            <person name="Choi I.G."/>
            <person name="Park H."/>
            <person name="Plett J.M."/>
            <person name="Magnuson J."/>
            <person name="Spatafora J.W."/>
            <person name="Nagy L.G."/>
            <person name="Henrissat B."/>
            <person name="Grigoriev I.V."/>
            <person name="Yang Z.L."/>
            <person name="Xu J."/>
            <person name="Martin F.M."/>
        </authorList>
    </citation>
    <scope>NUCLEOTIDE SEQUENCE</scope>
    <source>
        <strain evidence="5">KKN 215</strain>
    </source>
</reference>
<dbReference type="EMBL" id="JAEVFJ010000007">
    <property type="protein sequence ID" value="KAH8103540.1"/>
    <property type="molecule type" value="Genomic_DNA"/>
</dbReference>
<dbReference type="PANTHER" id="PTHR11748:SF111">
    <property type="entry name" value="D-LACTATE DEHYDROGENASE, MITOCHONDRIAL-RELATED"/>
    <property type="match status" value="1"/>
</dbReference>
<protein>
    <recommendedName>
        <fullName evidence="4">FAD-binding PCMH-type domain-containing protein</fullName>
    </recommendedName>
</protein>
<dbReference type="Pfam" id="PF01565">
    <property type="entry name" value="FAD_binding_4"/>
    <property type="match status" value="1"/>
</dbReference>
<evidence type="ECO:0000256" key="2">
    <source>
        <dbReference type="ARBA" id="ARBA00022630"/>
    </source>
</evidence>
<evidence type="ECO:0000256" key="3">
    <source>
        <dbReference type="ARBA" id="ARBA00022827"/>
    </source>
</evidence>
<proteinExistence type="inferred from homology"/>
<organism evidence="5 6">
    <name type="scientific">Cristinia sonorae</name>
    <dbReference type="NCBI Taxonomy" id="1940300"/>
    <lineage>
        <taxon>Eukaryota</taxon>
        <taxon>Fungi</taxon>
        <taxon>Dikarya</taxon>
        <taxon>Basidiomycota</taxon>
        <taxon>Agaricomycotina</taxon>
        <taxon>Agaricomycetes</taxon>
        <taxon>Agaricomycetidae</taxon>
        <taxon>Agaricales</taxon>
        <taxon>Pleurotineae</taxon>
        <taxon>Stephanosporaceae</taxon>
        <taxon>Cristinia</taxon>
    </lineage>
</organism>
<dbReference type="SUPFAM" id="SSF56176">
    <property type="entry name" value="FAD-binding/transporter-associated domain-like"/>
    <property type="match status" value="1"/>
</dbReference>
<keyword evidence="2" id="KW-0285">Flavoprotein</keyword>
<dbReference type="GO" id="GO:0004458">
    <property type="term" value="F:D-lactate dehydrogenase (cytochrome) activity"/>
    <property type="evidence" value="ECO:0007669"/>
    <property type="project" value="TreeGrafter"/>
</dbReference>
<name>A0A8K0USX9_9AGAR</name>
<gene>
    <name evidence="5" type="ORF">BXZ70DRAFT_737996</name>
</gene>
<dbReference type="InterPro" id="IPR016169">
    <property type="entry name" value="FAD-bd_PCMH_sub2"/>
</dbReference>
<evidence type="ECO:0000313" key="6">
    <source>
        <dbReference type="Proteomes" id="UP000813824"/>
    </source>
</evidence>
<evidence type="ECO:0000259" key="4">
    <source>
        <dbReference type="PROSITE" id="PS51387"/>
    </source>
</evidence>
<dbReference type="Gene3D" id="3.30.465.10">
    <property type="match status" value="1"/>
</dbReference>
<comment type="similarity">
    <text evidence="1">Belongs to the FAD-binding oxidoreductase/transferase type 4 family.</text>
</comment>
<dbReference type="InterPro" id="IPR036318">
    <property type="entry name" value="FAD-bd_PCMH-like_sf"/>
</dbReference>
<dbReference type="AlphaFoldDB" id="A0A8K0USX9"/>
<evidence type="ECO:0000313" key="5">
    <source>
        <dbReference type="EMBL" id="KAH8103540.1"/>
    </source>
</evidence>
<accession>A0A8K0USX9</accession>
<feature type="domain" description="FAD-binding PCMH-type" evidence="4">
    <location>
        <begin position="132"/>
        <end position="300"/>
    </location>
</feature>
<dbReference type="Proteomes" id="UP000813824">
    <property type="component" value="Unassembled WGS sequence"/>
</dbReference>
<dbReference type="InterPro" id="IPR016166">
    <property type="entry name" value="FAD-bd_PCMH"/>
</dbReference>
<evidence type="ECO:0000256" key="1">
    <source>
        <dbReference type="ARBA" id="ARBA00008000"/>
    </source>
</evidence>
<dbReference type="PROSITE" id="PS51387">
    <property type="entry name" value="FAD_PCMH"/>
    <property type="match status" value="1"/>
</dbReference>
<dbReference type="GO" id="GO:0008720">
    <property type="term" value="F:D-lactate dehydrogenase (NAD+) activity"/>
    <property type="evidence" value="ECO:0007669"/>
    <property type="project" value="TreeGrafter"/>
</dbReference>
<dbReference type="GO" id="GO:0005739">
    <property type="term" value="C:mitochondrion"/>
    <property type="evidence" value="ECO:0007669"/>
    <property type="project" value="TreeGrafter"/>
</dbReference>
<sequence>MQIPLHSLLPPLWRPMYRLWPILRSNFRHGVKKPTGSIPWLSQAQTRLFRTIAHASKGSSGLRGFALGIGSSVAMFAAVACKRADPAILRLFWDLGDAEFASEQLDLAISELCSLLPGAAVVTEKALLETYHLHGYIAIVRARSTEDVVKVVNLANAHRIPLVTRYGSEEPVSDAVSGAVLVDMSGMNKILYVHDEDGDAVCQAAASLGDIERRLMEEGVPLALPLEAGQDAAIATVIGNGTSGTGEWVLNTAVLPNGQVVKTQRRAQKSASGFDTTKLFVGTEGTMGIITEVTIRLAPVVPFRIGVLQFDDITSAISAAIEISTNWGVNSQWIKILDDNAVSTFNTTQVTQQSQYLPIRNSVLIKIEGSGPALSNTAASMKKLLRNYKHSQPSFFIPDPVTRG</sequence>
<comment type="caution">
    <text evidence="5">The sequence shown here is derived from an EMBL/GenBank/DDBJ whole genome shotgun (WGS) entry which is preliminary data.</text>
</comment>
<dbReference type="InterPro" id="IPR006094">
    <property type="entry name" value="Oxid_FAD_bind_N"/>
</dbReference>
<dbReference type="SUPFAM" id="SSF55103">
    <property type="entry name" value="FAD-linked oxidases, C-terminal domain"/>
    <property type="match status" value="1"/>
</dbReference>
<dbReference type="InterPro" id="IPR016164">
    <property type="entry name" value="FAD-linked_Oxase-like_C"/>
</dbReference>
<dbReference type="GO" id="GO:0071949">
    <property type="term" value="F:FAD binding"/>
    <property type="evidence" value="ECO:0007669"/>
    <property type="project" value="InterPro"/>
</dbReference>
<dbReference type="GO" id="GO:1903457">
    <property type="term" value="P:lactate catabolic process"/>
    <property type="evidence" value="ECO:0007669"/>
    <property type="project" value="TreeGrafter"/>
</dbReference>